<organism evidence="1 2">
    <name type="scientific">Trypanosoma brucei gambiense (strain MHOM/CI/86/DAL972)</name>
    <dbReference type="NCBI Taxonomy" id="679716"/>
    <lineage>
        <taxon>Eukaryota</taxon>
        <taxon>Discoba</taxon>
        <taxon>Euglenozoa</taxon>
        <taxon>Kinetoplastea</taxon>
        <taxon>Metakinetoplastina</taxon>
        <taxon>Trypanosomatida</taxon>
        <taxon>Trypanosomatidae</taxon>
        <taxon>Trypanosoma</taxon>
    </lineage>
</organism>
<sequence>MSSLRGCQLPDARHAEAHVRRRRRTSRCYFAPPSCASKRFFLFFRGGGWCLSPVLRPFSRWAKLCLADICVVCIPLNFYFLPTPQPWLCTGTRVGERPFREK</sequence>
<dbReference type="AlphaFoldDB" id="C9ZXM6"/>
<evidence type="ECO:0000313" key="1">
    <source>
        <dbReference type="EMBL" id="CBH14170.1"/>
    </source>
</evidence>
<evidence type="ECO:0000313" key="2">
    <source>
        <dbReference type="Proteomes" id="UP000002316"/>
    </source>
</evidence>
<reference evidence="2" key="1">
    <citation type="journal article" date="2010" name="PLoS Negl. Trop. Dis.">
        <title>The genome sequence of Trypanosoma brucei gambiense, causative agent of chronic human african trypanosomiasis.</title>
        <authorList>
            <person name="Jackson A.P."/>
            <person name="Sanders M."/>
            <person name="Berry A."/>
            <person name="McQuillan J."/>
            <person name="Aslett M.A."/>
            <person name="Quail M.A."/>
            <person name="Chukualim B."/>
            <person name="Capewell P."/>
            <person name="MacLeod A."/>
            <person name="Melville S.E."/>
            <person name="Gibson W."/>
            <person name="Barry J.D."/>
            <person name="Berriman M."/>
            <person name="Hertz-Fowler C."/>
        </authorList>
    </citation>
    <scope>NUCLEOTIDE SEQUENCE [LARGE SCALE GENOMIC DNA]</scope>
    <source>
        <strain evidence="2">MHOM/CI/86/DAL972</strain>
    </source>
</reference>
<accession>C9ZXM6</accession>
<name>C9ZXM6_TRYB9</name>
<protein>
    <submittedName>
        <fullName evidence="1">Uncharacterized protein</fullName>
    </submittedName>
</protein>
<gene>
    <name evidence="1" type="ORF">TbgDal_IX2450</name>
</gene>
<dbReference type="EMBL" id="FN554972">
    <property type="protein sequence ID" value="CBH14170.1"/>
    <property type="molecule type" value="Genomic_DNA"/>
</dbReference>
<proteinExistence type="predicted"/>
<dbReference type="RefSeq" id="XP_011776441.1">
    <property type="nucleotide sequence ID" value="XM_011778139.1"/>
</dbReference>
<dbReference type="GeneID" id="23860238"/>
<dbReference type="KEGG" id="tbg:TbgDal_IX2450"/>
<dbReference type="Proteomes" id="UP000002316">
    <property type="component" value="Chromosome 9"/>
</dbReference>